<dbReference type="InterPro" id="IPR036388">
    <property type="entry name" value="WH-like_DNA-bd_sf"/>
</dbReference>
<gene>
    <name evidence="5" type="ORF">LR394_24580</name>
</gene>
<dbReference type="InterPro" id="IPR011663">
    <property type="entry name" value="UTRA"/>
</dbReference>
<dbReference type="InterPro" id="IPR000524">
    <property type="entry name" value="Tscrpt_reg_HTH_GntR"/>
</dbReference>
<dbReference type="Gene3D" id="3.40.1410.10">
    <property type="entry name" value="Chorismate lyase-like"/>
    <property type="match status" value="1"/>
</dbReference>
<dbReference type="GO" id="GO:0003677">
    <property type="term" value="F:DNA binding"/>
    <property type="evidence" value="ECO:0007669"/>
    <property type="project" value="UniProtKB-KW"/>
</dbReference>
<dbReference type="InterPro" id="IPR050679">
    <property type="entry name" value="Bact_HTH_transcr_reg"/>
</dbReference>
<accession>A0A9X1NIB0</accession>
<sequence length="253" mass="27826">MGPKTSKIDRRSAVPLYSQLKRLLVADLAVQGLEPGDRMPGEHELCESYDVSRTVVRQALLELEHEGVIRRERGRGTFVADLHSSRGIGGALVGTFEDIQSEGTEQHSYVVRKGVVPATALVARDLQVGVGDEVVEIERIREVDGVKWAFTRTHLPMAVGLPLLDLPLEDVSLFGILERDYGIRFERANRSVEVGLAPETVASALEIAAGAPMLVMRSLSLDGSGRPVERFVGYHRGDRSRMEIEVRHAPQEG</sequence>
<keyword evidence="3" id="KW-0804">Transcription</keyword>
<comment type="caution">
    <text evidence="5">The sequence shown here is derived from an EMBL/GenBank/DDBJ whole genome shotgun (WGS) entry which is preliminary data.</text>
</comment>
<name>A0A9X1NIB0_9ACTN</name>
<dbReference type="SMART" id="SM00866">
    <property type="entry name" value="UTRA"/>
    <property type="match status" value="1"/>
</dbReference>
<dbReference type="GO" id="GO:0003700">
    <property type="term" value="F:DNA-binding transcription factor activity"/>
    <property type="evidence" value="ECO:0007669"/>
    <property type="project" value="InterPro"/>
</dbReference>
<evidence type="ECO:0000256" key="1">
    <source>
        <dbReference type="ARBA" id="ARBA00023015"/>
    </source>
</evidence>
<keyword evidence="6" id="KW-1185">Reference proteome</keyword>
<dbReference type="PRINTS" id="PR00035">
    <property type="entry name" value="HTHGNTR"/>
</dbReference>
<dbReference type="SMART" id="SM00345">
    <property type="entry name" value="HTH_GNTR"/>
    <property type="match status" value="1"/>
</dbReference>
<proteinExistence type="predicted"/>
<evidence type="ECO:0000256" key="2">
    <source>
        <dbReference type="ARBA" id="ARBA00023125"/>
    </source>
</evidence>
<dbReference type="PANTHER" id="PTHR44846">
    <property type="entry name" value="MANNOSYL-D-GLYCERATE TRANSPORT/METABOLISM SYSTEM REPRESSOR MNGR-RELATED"/>
    <property type="match status" value="1"/>
</dbReference>
<dbReference type="InterPro" id="IPR028978">
    <property type="entry name" value="Chorismate_lyase_/UTRA_dom_sf"/>
</dbReference>
<evidence type="ECO:0000313" key="5">
    <source>
        <dbReference type="EMBL" id="MCD5314089.1"/>
    </source>
</evidence>
<dbReference type="Pfam" id="PF00392">
    <property type="entry name" value="GntR"/>
    <property type="match status" value="1"/>
</dbReference>
<dbReference type="InterPro" id="IPR036390">
    <property type="entry name" value="WH_DNA-bd_sf"/>
</dbReference>
<protein>
    <submittedName>
        <fullName evidence="5">GntR family transcriptional regulator</fullName>
    </submittedName>
</protein>
<dbReference type="SUPFAM" id="SSF46785">
    <property type="entry name" value="Winged helix' DNA-binding domain"/>
    <property type="match status" value="1"/>
</dbReference>
<evidence type="ECO:0000313" key="6">
    <source>
        <dbReference type="Proteomes" id="UP001138997"/>
    </source>
</evidence>
<dbReference type="CDD" id="cd07377">
    <property type="entry name" value="WHTH_GntR"/>
    <property type="match status" value="1"/>
</dbReference>
<reference evidence="5" key="1">
    <citation type="submission" date="2021-11" db="EMBL/GenBank/DDBJ databases">
        <title>Streptomyces corallinus and Kineosporia corallina sp. nov., two new coral-derived marine actinobacteria.</title>
        <authorList>
            <person name="Buangrab K."/>
            <person name="Sutthacheep M."/>
            <person name="Yeemin T."/>
            <person name="Harunari E."/>
            <person name="Igarashi Y."/>
            <person name="Sripreechasak P."/>
            <person name="Kanchanasin P."/>
            <person name="Tanasupawat S."/>
            <person name="Phongsopitanun W."/>
        </authorList>
    </citation>
    <scope>NUCLEOTIDE SEQUENCE</scope>
    <source>
        <strain evidence="5">JCM 31032</strain>
    </source>
</reference>
<dbReference type="Gene3D" id="1.10.10.10">
    <property type="entry name" value="Winged helix-like DNA-binding domain superfamily/Winged helix DNA-binding domain"/>
    <property type="match status" value="1"/>
</dbReference>
<dbReference type="RefSeq" id="WP_231446328.1">
    <property type="nucleotide sequence ID" value="NZ_JAJOMB010000014.1"/>
</dbReference>
<evidence type="ECO:0000259" key="4">
    <source>
        <dbReference type="PROSITE" id="PS50949"/>
    </source>
</evidence>
<keyword evidence="2" id="KW-0238">DNA-binding</keyword>
<dbReference type="GO" id="GO:0045892">
    <property type="term" value="P:negative regulation of DNA-templated transcription"/>
    <property type="evidence" value="ECO:0007669"/>
    <property type="project" value="TreeGrafter"/>
</dbReference>
<dbReference type="Proteomes" id="UP001138997">
    <property type="component" value="Unassembled WGS sequence"/>
</dbReference>
<dbReference type="AlphaFoldDB" id="A0A9X1NIB0"/>
<dbReference type="Pfam" id="PF07702">
    <property type="entry name" value="UTRA"/>
    <property type="match status" value="1"/>
</dbReference>
<keyword evidence="1" id="KW-0805">Transcription regulation</keyword>
<organism evidence="5 6">
    <name type="scientific">Kineosporia babensis</name>
    <dbReference type="NCBI Taxonomy" id="499548"/>
    <lineage>
        <taxon>Bacteria</taxon>
        <taxon>Bacillati</taxon>
        <taxon>Actinomycetota</taxon>
        <taxon>Actinomycetes</taxon>
        <taxon>Kineosporiales</taxon>
        <taxon>Kineosporiaceae</taxon>
        <taxon>Kineosporia</taxon>
    </lineage>
</organism>
<dbReference type="SUPFAM" id="SSF64288">
    <property type="entry name" value="Chorismate lyase-like"/>
    <property type="match status" value="1"/>
</dbReference>
<feature type="domain" description="HTH gntR-type" evidence="4">
    <location>
        <begin position="14"/>
        <end position="82"/>
    </location>
</feature>
<evidence type="ECO:0000256" key="3">
    <source>
        <dbReference type="ARBA" id="ARBA00023163"/>
    </source>
</evidence>
<dbReference type="EMBL" id="JAJOMB010000014">
    <property type="protein sequence ID" value="MCD5314089.1"/>
    <property type="molecule type" value="Genomic_DNA"/>
</dbReference>
<dbReference type="PROSITE" id="PS50949">
    <property type="entry name" value="HTH_GNTR"/>
    <property type="match status" value="1"/>
</dbReference>
<dbReference type="PANTHER" id="PTHR44846:SF1">
    <property type="entry name" value="MANNOSYL-D-GLYCERATE TRANSPORT_METABOLISM SYSTEM REPRESSOR MNGR-RELATED"/>
    <property type="match status" value="1"/>
</dbReference>